<reference evidence="4 5" key="1">
    <citation type="journal article" date="2024" name="Ann. Entomol. Soc. Am.">
        <title>Genomic analyses of the southern and eastern yellowjacket wasps (Hymenoptera: Vespidae) reveal evolutionary signatures of social life.</title>
        <authorList>
            <person name="Catto M.A."/>
            <person name="Caine P.B."/>
            <person name="Orr S.E."/>
            <person name="Hunt B.G."/>
            <person name="Goodisman M.A.D."/>
        </authorList>
    </citation>
    <scope>NUCLEOTIDE SEQUENCE [LARGE SCALE GENOMIC DNA]</scope>
    <source>
        <strain evidence="4">232</strain>
        <tissue evidence="4">Head and thorax</tissue>
    </source>
</reference>
<keyword evidence="4" id="KW-0808">Transferase</keyword>
<dbReference type="InterPro" id="IPR036860">
    <property type="entry name" value="SH2_dom_sf"/>
</dbReference>
<dbReference type="PROSITE" id="PS50001">
    <property type="entry name" value="SH2"/>
    <property type="match status" value="1"/>
</dbReference>
<dbReference type="EMBL" id="JAYRBN010000100">
    <property type="protein sequence ID" value="KAL2728191.1"/>
    <property type="molecule type" value="Genomic_DNA"/>
</dbReference>
<evidence type="ECO:0000256" key="2">
    <source>
        <dbReference type="SAM" id="MobiDB-lite"/>
    </source>
</evidence>
<dbReference type="InterPro" id="IPR000980">
    <property type="entry name" value="SH2"/>
</dbReference>
<evidence type="ECO:0000259" key="3">
    <source>
        <dbReference type="PROSITE" id="PS50001"/>
    </source>
</evidence>
<evidence type="ECO:0000313" key="5">
    <source>
        <dbReference type="Proteomes" id="UP001607303"/>
    </source>
</evidence>
<dbReference type="AlphaFoldDB" id="A0ABD2B635"/>
<dbReference type="Proteomes" id="UP001607303">
    <property type="component" value="Unassembled WGS sequence"/>
</dbReference>
<dbReference type="Pfam" id="PF00017">
    <property type="entry name" value="SH2"/>
    <property type="match status" value="1"/>
</dbReference>
<evidence type="ECO:0000256" key="1">
    <source>
        <dbReference type="PROSITE-ProRule" id="PRU00191"/>
    </source>
</evidence>
<keyword evidence="4" id="KW-0418">Kinase</keyword>
<feature type="domain" description="SH2" evidence="3">
    <location>
        <begin position="28"/>
        <end position="62"/>
    </location>
</feature>
<comment type="caution">
    <text evidence="4">The sequence shown here is derived from an EMBL/GenBank/DDBJ whole genome shotgun (WGS) entry which is preliminary data.</text>
</comment>
<evidence type="ECO:0000313" key="4">
    <source>
        <dbReference type="EMBL" id="KAL2728191.1"/>
    </source>
</evidence>
<feature type="non-terminal residue" evidence="4">
    <location>
        <position position="69"/>
    </location>
</feature>
<dbReference type="GO" id="GO:0016301">
    <property type="term" value="F:kinase activity"/>
    <property type="evidence" value="ECO:0007669"/>
    <property type="project" value="UniProtKB-KW"/>
</dbReference>
<gene>
    <name evidence="4" type="ORF">V1477_017467</name>
</gene>
<protein>
    <submittedName>
        <fullName evidence="4">Tyrosine-protein kinase Src42A isoform X4</fullName>
    </submittedName>
</protein>
<keyword evidence="1" id="KW-0727">SH2 domain</keyword>
<name>A0ABD2B635_VESMC</name>
<dbReference type="SUPFAM" id="SSF55550">
    <property type="entry name" value="SH2 domain"/>
    <property type="match status" value="1"/>
</dbReference>
<sequence>MGNCFSSSRDPDKDNSDRIGNPNIDAVIKRIEAEKKLLLPENDHGAFLIRDSESRHNDYSLSDINIKKT</sequence>
<dbReference type="Gene3D" id="3.30.505.10">
    <property type="entry name" value="SH2 domain"/>
    <property type="match status" value="1"/>
</dbReference>
<feature type="region of interest" description="Disordered" evidence="2">
    <location>
        <begin position="1"/>
        <end position="21"/>
    </location>
</feature>
<organism evidence="4 5">
    <name type="scientific">Vespula maculifrons</name>
    <name type="common">Eastern yellow jacket</name>
    <name type="synonym">Wasp</name>
    <dbReference type="NCBI Taxonomy" id="7453"/>
    <lineage>
        <taxon>Eukaryota</taxon>
        <taxon>Metazoa</taxon>
        <taxon>Ecdysozoa</taxon>
        <taxon>Arthropoda</taxon>
        <taxon>Hexapoda</taxon>
        <taxon>Insecta</taxon>
        <taxon>Pterygota</taxon>
        <taxon>Neoptera</taxon>
        <taxon>Endopterygota</taxon>
        <taxon>Hymenoptera</taxon>
        <taxon>Apocrita</taxon>
        <taxon>Aculeata</taxon>
        <taxon>Vespoidea</taxon>
        <taxon>Vespidae</taxon>
        <taxon>Vespinae</taxon>
        <taxon>Vespula</taxon>
    </lineage>
</organism>
<accession>A0ABD2B635</accession>
<proteinExistence type="predicted"/>
<keyword evidence="5" id="KW-1185">Reference proteome</keyword>